<keyword evidence="1" id="KW-0732">Signal</keyword>
<dbReference type="OrthoDB" id="3561450at2759"/>
<feature type="chain" id="PRO_5003853147" evidence="1">
    <location>
        <begin position="19"/>
        <end position="327"/>
    </location>
</feature>
<dbReference type="EMBL" id="JH921437">
    <property type="protein sequence ID" value="EKD17217.1"/>
    <property type="molecule type" value="Genomic_DNA"/>
</dbReference>
<organism evidence="2 3">
    <name type="scientific">Marssonina brunnea f. sp. multigermtubi (strain MB_m1)</name>
    <name type="common">Marssonina leaf spot fungus</name>
    <dbReference type="NCBI Taxonomy" id="1072389"/>
    <lineage>
        <taxon>Eukaryota</taxon>
        <taxon>Fungi</taxon>
        <taxon>Dikarya</taxon>
        <taxon>Ascomycota</taxon>
        <taxon>Pezizomycotina</taxon>
        <taxon>Leotiomycetes</taxon>
        <taxon>Helotiales</taxon>
        <taxon>Drepanopezizaceae</taxon>
        <taxon>Drepanopeziza</taxon>
    </lineage>
</organism>
<sequence length="327" mass="34232">MQFVTVLSVAALINTAVALQPLAPELMKKYPVNPFKLMPQIATSAIADPENLAISVASSVRSTVSSIYTFPNSTSSASSTAYPTASSSSSSLFLTQPQTLPGTLTITEGITYTLFLPTPSSTNHTWTNTASSVPYLPSPPFPPTNATALTNRTTFTLIPFPSYGSSLSTTLTSLATTTSSSSLAVDTGTSSSTLEALSIPLSADPIFSGSPSAVLHPVTTVSQTTTVTGGQATGAPDPAALHCGIHRLPNGAYKMAEYWEETRGVWVTLLGCFEVCEANFNEQGANDGGCFSYSFYRDQGTGAPRCDLSGMAWTASSRRCRACGSRL</sequence>
<dbReference type="KEGG" id="mbe:MBM_04794"/>
<dbReference type="HOGENOM" id="CLU_850138_0_0_1"/>
<dbReference type="Proteomes" id="UP000006753">
    <property type="component" value="Unassembled WGS sequence"/>
</dbReference>
<keyword evidence="3" id="KW-1185">Reference proteome</keyword>
<accession>K1WXG5</accession>
<reference evidence="2 3" key="1">
    <citation type="journal article" date="2012" name="BMC Genomics">
        <title>Sequencing the genome of Marssonina brunnea reveals fungus-poplar co-evolution.</title>
        <authorList>
            <person name="Zhu S."/>
            <person name="Cao Y.-Z."/>
            <person name="Jiang C."/>
            <person name="Tan B.-Y."/>
            <person name="Wang Z."/>
            <person name="Feng S."/>
            <person name="Zhang L."/>
            <person name="Su X.-H."/>
            <person name="Brejova B."/>
            <person name="Vinar T."/>
            <person name="Xu M."/>
            <person name="Wang M.-X."/>
            <person name="Zhang S.-G."/>
            <person name="Huang M.-R."/>
            <person name="Wu R."/>
            <person name="Zhou Y."/>
        </authorList>
    </citation>
    <scope>NUCLEOTIDE SEQUENCE [LARGE SCALE GENOMIC DNA]</scope>
    <source>
        <strain evidence="2 3">MB_m1</strain>
    </source>
</reference>
<feature type="signal peptide" evidence="1">
    <location>
        <begin position="1"/>
        <end position="18"/>
    </location>
</feature>
<dbReference type="OMA" id="FEVCEAN"/>
<dbReference type="AlphaFoldDB" id="K1WXG5"/>
<protein>
    <submittedName>
        <fullName evidence="2">Uncharacterized protein</fullName>
    </submittedName>
</protein>
<name>K1WXG5_MARBU</name>
<gene>
    <name evidence="2" type="ORF">MBM_04794</name>
</gene>
<dbReference type="InParanoid" id="K1WXG5"/>
<proteinExistence type="predicted"/>
<dbReference type="STRING" id="1072389.K1WXG5"/>
<evidence type="ECO:0000313" key="3">
    <source>
        <dbReference type="Proteomes" id="UP000006753"/>
    </source>
</evidence>
<evidence type="ECO:0000313" key="2">
    <source>
        <dbReference type="EMBL" id="EKD17217.1"/>
    </source>
</evidence>
<evidence type="ECO:0000256" key="1">
    <source>
        <dbReference type="SAM" id="SignalP"/>
    </source>
</evidence>